<proteinExistence type="predicted"/>
<accession>A0A1V4DDZ3</accession>
<dbReference type="RefSeq" id="WP_079344732.1">
    <property type="nucleotide sequence ID" value="NZ_MVAB01000001.1"/>
</dbReference>
<dbReference type="EMBL" id="MVAB01000001">
    <property type="protein sequence ID" value="OPF86759.1"/>
    <property type="molecule type" value="Genomic_DNA"/>
</dbReference>
<comment type="caution">
    <text evidence="1">The sequence shown here is derived from an EMBL/GenBank/DDBJ whole genome shotgun (WGS) entry which is preliminary data.</text>
</comment>
<reference evidence="1 2" key="1">
    <citation type="submission" date="2017-02" db="EMBL/GenBank/DDBJ databases">
        <title>Vagococcus cremeus sp. nov., isolated from the small intestine of a marten, Martes flavigula.</title>
        <authorList>
            <person name="Tak E.J."/>
            <person name="Bae J.-W."/>
        </authorList>
    </citation>
    <scope>NUCLEOTIDE SEQUENCE [LARGE SCALE GENOMIC DNA]</scope>
    <source>
        <strain evidence="1 2">D7T301</strain>
    </source>
</reference>
<organism evidence="1 2">
    <name type="scientific">Vagococcus martis</name>
    <dbReference type="NCBI Taxonomy" id="1768210"/>
    <lineage>
        <taxon>Bacteria</taxon>
        <taxon>Bacillati</taxon>
        <taxon>Bacillota</taxon>
        <taxon>Bacilli</taxon>
        <taxon>Lactobacillales</taxon>
        <taxon>Enterococcaceae</taxon>
        <taxon>Vagococcus</taxon>
    </lineage>
</organism>
<sequence length="94" mass="11288">MEWHTMYDWKIVFDNKYEDYFTLMTNDEYVSIMCLKTQFGDFSPIIFKLTDATAKLMNQPHFVESITISLDKVITIEFNDFFGFQDLEENQTEE</sequence>
<name>A0A1V4DDZ3_9ENTE</name>
<gene>
    <name evidence="1" type="ORF">BW731_00380</name>
</gene>
<protein>
    <submittedName>
        <fullName evidence="1">Uncharacterized protein</fullName>
    </submittedName>
</protein>
<dbReference type="Proteomes" id="UP000189970">
    <property type="component" value="Unassembled WGS sequence"/>
</dbReference>
<keyword evidence="2" id="KW-1185">Reference proteome</keyword>
<dbReference type="AlphaFoldDB" id="A0A1V4DDZ3"/>
<evidence type="ECO:0000313" key="1">
    <source>
        <dbReference type="EMBL" id="OPF86759.1"/>
    </source>
</evidence>
<evidence type="ECO:0000313" key="2">
    <source>
        <dbReference type="Proteomes" id="UP000189970"/>
    </source>
</evidence>